<keyword evidence="2" id="KW-0560">Oxidoreductase</keyword>
<dbReference type="PANTHER" id="PTHR43899:SF13">
    <property type="entry name" value="RH59310P"/>
    <property type="match status" value="1"/>
</dbReference>
<evidence type="ECO:0000313" key="6">
    <source>
        <dbReference type="WBParaSite" id="SSTP_0000503000.1"/>
    </source>
</evidence>
<dbReference type="STRING" id="6248.A0A0K0E699"/>
<dbReference type="AlphaFoldDB" id="A0A0K0E699"/>
<accession>A0A0K0E699</accession>
<dbReference type="GO" id="GO:0005783">
    <property type="term" value="C:endoplasmic reticulum"/>
    <property type="evidence" value="ECO:0007669"/>
    <property type="project" value="TreeGrafter"/>
</dbReference>
<proteinExistence type="inferred from homology"/>
<comment type="similarity">
    <text evidence="1 3">Belongs to the short-chain dehydrogenases/reductases (SDR) family.</text>
</comment>
<evidence type="ECO:0000256" key="4">
    <source>
        <dbReference type="SAM" id="Phobius"/>
    </source>
</evidence>
<dbReference type="Proteomes" id="UP000035681">
    <property type="component" value="Unplaced"/>
</dbReference>
<dbReference type="Gene3D" id="3.40.50.720">
    <property type="entry name" value="NAD(P)-binding Rossmann-like Domain"/>
    <property type="match status" value="1"/>
</dbReference>
<evidence type="ECO:0000256" key="2">
    <source>
        <dbReference type="ARBA" id="ARBA00023002"/>
    </source>
</evidence>
<dbReference type="PIRSF" id="PIRSF000126">
    <property type="entry name" value="11-beta-HSD1"/>
    <property type="match status" value="1"/>
</dbReference>
<dbReference type="WBParaSite" id="SSTP_0000503000.1">
    <property type="protein sequence ID" value="SSTP_0000503000.1"/>
    <property type="gene ID" value="SSTP_0000503000"/>
</dbReference>
<dbReference type="CDD" id="cd05356">
    <property type="entry name" value="17beta-HSD1_like_SDR_c"/>
    <property type="match status" value="1"/>
</dbReference>
<evidence type="ECO:0000256" key="3">
    <source>
        <dbReference type="RuleBase" id="RU000363"/>
    </source>
</evidence>
<organism evidence="6">
    <name type="scientific">Strongyloides stercoralis</name>
    <name type="common">Threadworm</name>
    <dbReference type="NCBI Taxonomy" id="6248"/>
    <lineage>
        <taxon>Eukaryota</taxon>
        <taxon>Metazoa</taxon>
        <taxon>Ecdysozoa</taxon>
        <taxon>Nematoda</taxon>
        <taxon>Chromadorea</taxon>
        <taxon>Rhabditida</taxon>
        <taxon>Tylenchina</taxon>
        <taxon>Panagrolaimomorpha</taxon>
        <taxon>Strongyloidoidea</taxon>
        <taxon>Strongyloididae</taxon>
        <taxon>Strongyloides</taxon>
    </lineage>
</organism>
<protein>
    <submittedName>
        <fullName evidence="6">Estradiol 17-beta-dehydrogenase 12</fullName>
    </submittedName>
</protein>
<dbReference type="PRINTS" id="PR00080">
    <property type="entry name" value="SDRFAMILY"/>
</dbReference>
<reference evidence="6" key="1">
    <citation type="submission" date="2015-08" db="UniProtKB">
        <authorList>
            <consortium name="WormBaseParasite"/>
        </authorList>
    </citation>
    <scope>IDENTIFICATION</scope>
</reference>
<dbReference type="WBParaSite" id="TCONS_00013161.p1">
    <property type="protein sequence ID" value="TCONS_00013161.p1"/>
    <property type="gene ID" value="XLOC_008959"/>
</dbReference>
<dbReference type="PANTHER" id="PTHR43899">
    <property type="entry name" value="RH59310P"/>
    <property type="match status" value="1"/>
</dbReference>
<keyword evidence="4" id="KW-0472">Membrane</keyword>
<evidence type="ECO:0000256" key="1">
    <source>
        <dbReference type="ARBA" id="ARBA00006484"/>
    </source>
</evidence>
<dbReference type="InterPro" id="IPR051019">
    <property type="entry name" value="VLCFA-Steroid_DH"/>
</dbReference>
<dbReference type="InterPro" id="IPR036291">
    <property type="entry name" value="NAD(P)-bd_dom_sf"/>
</dbReference>
<sequence>MSYPILDLIFFLVKWYLASYITIRIGRCLWVLINSIKGHFFTKPYDLSSYINDWTVVTGATDGIGKAYINELAKNRGMRKFFLIGRSLQKLEDVKKYMEDKYNAQVEYFVFDFATDDLSKLDPVIEKLDVGILINCAGTGPSEVANFVELPNGQGTQILKVNLMSTVKMVELVLPKMVKKNHGVIVNFASATSWRPLPYMSTYPSSKAGISFFTSTLVDEFKATNVKIQLLIPLLVATKIAFYDKEESNNIFVVDPDEYARQAVNTLGNFPLSTGCFQHDVQLALANLIGFNIFKFFFVPLVMLRVHKKRVAGYIERKGKKE</sequence>
<keyword evidence="4" id="KW-0812">Transmembrane</keyword>
<keyword evidence="4" id="KW-1133">Transmembrane helix</keyword>
<feature type="transmembrane region" description="Helical" evidence="4">
    <location>
        <begin position="283"/>
        <end position="304"/>
    </location>
</feature>
<dbReference type="InterPro" id="IPR002347">
    <property type="entry name" value="SDR_fam"/>
</dbReference>
<dbReference type="SUPFAM" id="SSF51735">
    <property type="entry name" value="NAD(P)-binding Rossmann-fold domains"/>
    <property type="match status" value="1"/>
</dbReference>
<dbReference type="Pfam" id="PF00106">
    <property type="entry name" value="adh_short"/>
    <property type="match status" value="1"/>
</dbReference>
<dbReference type="PRINTS" id="PR00081">
    <property type="entry name" value="GDHRDH"/>
</dbReference>
<name>A0A0K0E699_STRER</name>
<evidence type="ECO:0000313" key="5">
    <source>
        <dbReference type="Proteomes" id="UP000035681"/>
    </source>
</evidence>
<keyword evidence="5" id="KW-1185">Reference proteome</keyword>
<dbReference type="GO" id="GO:0016491">
    <property type="term" value="F:oxidoreductase activity"/>
    <property type="evidence" value="ECO:0007669"/>
    <property type="project" value="UniProtKB-KW"/>
</dbReference>